<evidence type="ECO:0000259" key="8">
    <source>
        <dbReference type="Pfam" id="PF08244"/>
    </source>
</evidence>
<dbReference type="InterPro" id="IPR050551">
    <property type="entry name" value="Fructan_Metab_Enzymes"/>
</dbReference>
<evidence type="ECO:0008006" key="11">
    <source>
        <dbReference type="Google" id="ProtNLM"/>
    </source>
</evidence>
<evidence type="ECO:0000259" key="6">
    <source>
        <dbReference type="Pfam" id="PF00251"/>
    </source>
</evidence>
<feature type="domain" description="Glycosyl hydrolase family 32 N-terminal" evidence="6">
    <location>
        <begin position="1"/>
        <end position="285"/>
    </location>
</feature>
<keyword evidence="4 5" id="KW-0326">Glycosidase</keyword>
<dbReference type="SMART" id="SM00640">
    <property type="entry name" value="Glyco_32"/>
    <property type="match status" value="1"/>
</dbReference>
<dbReference type="InterPro" id="IPR011707">
    <property type="entry name" value="Cu-oxidase-like_N"/>
</dbReference>
<dbReference type="InterPro" id="IPR013320">
    <property type="entry name" value="ConA-like_dom_sf"/>
</dbReference>
<evidence type="ECO:0000256" key="2">
    <source>
        <dbReference type="ARBA" id="ARBA00010609"/>
    </source>
</evidence>
<evidence type="ECO:0000313" key="10">
    <source>
        <dbReference type="Proteomes" id="UP000823749"/>
    </source>
</evidence>
<dbReference type="InterPro" id="IPR013189">
    <property type="entry name" value="Glyco_hydro_32_C"/>
</dbReference>
<comment type="similarity">
    <text evidence="2">Belongs to the multicopper oxidase family.</text>
</comment>
<evidence type="ECO:0000256" key="5">
    <source>
        <dbReference type="RuleBase" id="RU362110"/>
    </source>
</evidence>
<evidence type="ECO:0000256" key="1">
    <source>
        <dbReference type="ARBA" id="ARBA00009902"/>
    </source>
</evidence>
<proteinExistence type="inferred from homology"/>
<dbReference type="SUPFAM" id="SSF75005">
    <property type="entry name" value="Arabinanase/levansucrase/invertase"/>
    <property type="match status" value="1"/>
</dbReference>
<dbReference type="Pfam" id="PF08244">
    <property type="entry name" value="Glyco_hydro_32C"/>
    <property type="match status" value="1"/>
</dbReference>
<comment type="caution">
    <text evidence="9">The sequence shown here is derived from an EMBL/GenBank/DDBJ whole genome shotgun (WGS) entry which is preliminary data.</text>
</comment>
<sequence length="638" mass="70745">MIHWLHLPSAIVPDNWFDANGVWSGSATILPDGQIIMLYTGSTDKNVQVQNLAYPANLFDPLLLDWVKYFGNPVLIPPPGIHPKDFRDPTTAWVNRDGKWRVAIGSKVNSTGIALVYETTNFTSFELLDGVMHAVPGTGMWECVDFYPVSTSDANGLDTSFNGPGIKHVLKVSLDDEKKDYYAIGTYDPVNNKWTPDNPEMDVGIGLRVDYGVYYASKTFYDQNKQRRISWSWIGETDNGRRRDELLKVRASVQVTDSVPVVLVQTIPRTVVFDKKTGSNILQWPVEEVERLRLNVTEFHGVELGPGSVVPLNIGSATQLDIVATFEVDKAALEATTEADVGHTCSTTGAISRGTLGPFGLLVLADESLSELTPVYFYISKDIDGSYKTFFCSDERRSSKASSVDKRVYGGTVPVLEGEKFSMRLLVDHSIVESFAQGGRTVITSQIYPTRAIDGAVIAVNGKFPGPTLNVTTNYNVIVNVTNKLDEDLLITWSYLQSLIVAFGYKTSEQIKNIKVIAVNGKFPGPTLNVTTNYNVIVNVTNKLDEDLLITWPGVQMRRAAWQDGVLGTNCPIPPMWNWTYQFQVKDQVGSFLYFPSLNFQRAAGGYGSFVISNKNEVLLPFNAPDADIFIMIGDWYT</sequence>
<evidence type="ECO:0000256" key="3">
    <source>
        <dbReference type="ARBA" id="ARBA00022801"/>
    </source>
</evidence>
<dbReference type="InterPro" id="IPR001362">
    <property type="entry name" value="Glyco_hydro_32"/>
</dbReference>
<evidence type="ECO:0000259" key="7">
    <source>
        <dbReference type="Pfam" id="PF07732"/>
    </source>
</evidence>
<dbReference type="Proteomes" id="UP000823749">
    <property type="component" value="Chromosome 9"/>
</dbReference>
<comment type="similarity">
    <text evidence="1 5">Belongs to the glycosyl hydrolase 32 family.</text>
</comment>
<organism evidence="9 10">
    <name type="scientific">Rhododendron griersonianum</name>
    <dbReference type="NCBI Taxonomy" id="479676"/>
    <lineage>
        <taxon>Eukaryota</taxon>
        <taxon>Viridiplantae</taxon>
        <taxon>Streptophyta</taxon>
        <taxon>Embryophyta</taxon>
        <taxon>Tracheophyta</taxon>
        <taxon>Spermatophyta</taxon>
        <taxon>Magnoliopsida</taxon>
        <taxon>eudicotyledons</taxon>
        <taxon>Gunneridae</taxon>
        <taxon>Pentapetalae</taxon>
        <taxon>asterids</taxon>
        <taxon>Ericales</taxon>
        <taxon>Ericaceae</taxon>
        <taxon>Ericoideae</taxon>
        <taxon>Rhodoreae</taxon>
        <taxon>Rhododendron</taxon>
    </lineage>
</organism>
<dbReference type="Gene3D" id="2.60.40.420">
    <property type="entry name" value="Cupredoxins - blue copper proteins"/>
    <property type="match status" value="1"/>
</dbReference>
<evidence type="ECO:0000313" key="9">
    <source>
        <dbReference type="EMBL" id="KAG5533698.1"/>
    </source>
</evidence>
<protein>
    <recommendedName>
        <fullName evidence="11">Beta-fructofuranosidase</fullName>
    </recommendedName>
</protein>
<keyword evidence="10" id="KW-1185">Reference proteome</keyword>
<reference evidence="9" key="1">
    <citation type="submission" date="2020-08" db="EMBL/GenBank/DDBJ databases">
        <title>Plant Genome Project.</title>
        <authorList>
            <person name="Zhang R.-G."/>
        </authorList>
    </citation>
    <scope>NUCLEOTIDE SEQUENCE</scope>
    <source>
        <strain evidence="9">WSP0</strain>
        <tissue evidence="9">Leaf</tissue>
    </source>
</reference>
<feature type="domain" description="Plastocyanin-like" evidence="7">
    <location>
        <begin position="513"/>
        <end position="616"/>
    </location>
</feature>
<dbReference type="Pfam" id="PF00251">
    <property type="entry name" value="Glyco_hydro_32N"/>
    <property type="match status" value="1"/>
</dbReference>
<dbReference type="SUPFAM" id="SSF49503">
    <property type="entry name" value="Cupredoxins"/>
    <property type="match status" value="2"/>
</dbReference>
<dbReference type="EMBL" id="JACTNZ010000009">
    <property type="protein sequence ID" value="KAG5533698.1"/>
    <property type="molecule type" value="Genomic_DNA"/>
</dbReference>
<accession>A0AAV6J1B5</accession>
<name>A0AAV6J1B5_9ERIC</name>
<dbReference type="Gene3D" id="2.60.120.560">
    <property type="entry name" value="Exo-inulinase, domain 1"/>
    <property type="match status" value="1"/>
</dbReference>
<feature type="domain" description="Glycosyl hydrolase family 32 C-terminal" evidence="8">
    <location>
        <begin position="288"/>
        <end position="462"/>
    </location>
</feature>
<evidence type="ECO:0000256" key="4">
    <source>
        <dbReference type="ARBA" id="ARBA00023295"/>
    </source>
</evidence>
<dbReference type="Gene3D" id="2.115.10.20">
    <property type="entry name" value="Glycosyl hydrolase domain, family 43"/>
    <property type="match status" value="1"/>
</dbReference>
<dbReference type="PANTHER" id="PTHR31953">
    <property type="entry name" value="BETA-FRUCTOFURANOSIDASE, INSOLUBLE ISOENZYME CWINV1-RELATED"/>
    <property type="match status" value="1"/>
</dbReference>
<dbReference type="GO" id="GO:0004553">
    <property type="term" value="F:hydrolase activity, hydrolyzing O-glycosyl compounds"/>
    <property type="evidence" value="ECO:0007669"/>
    <property type="project" value="InterPro"/>
</dbReference>
<dbReference type="CDD" id="cd18624">
    <property type="entry name" value="GH32_Fruct1-like"/>
    <property type="match status" value="1"/>
</dbReference>
<dbReference type="GO" id="GO:0005507">
    <property type="term" value="F:copper ion binding"/>
    <property type="evidence" value="ECO:0007669"/>
    <property type="project" value="InterPro"/>
</dbReference>
<dbReference type="SUPFAM" id="SSF49899">
    <property type="entry name" value="Concanavalin A-like lectins/glucanases"/>
    <property type="match status" value="1"/>
</dbReference>
<dbReference type="Pfam" id="PF07732">
    <property type="entry name" value="Cu-oxidase_3"/>
    <property type="match status" value="1"/>
</dbReference>
<gene>
    <name evidence="9" type="ORF">RHGRI_027772</name>
</gene>
<dbReference type="InterPro" id="IPR023296">
    <property type="entry name" value="Glyco_hydro_beta-prop_sf"/>
</dbReference>
<dbReference type="InterPro" id="IPR013148">
    <property type="entry name" value="Glyco_hydro_32_N"/>
</dbReference>
<dbReference type="AlphaFoldDB" id="A0AAV6J1B5"/>
<dbReference type="InterPro" id="IPR008972">
    <property type="entry name" value="Cupredoxin"/>
</dbReference>
<keyword evidence="3 5" id="KW-0378">Hydrolase</keyword>
<dbReference type="GO" id="GO:0005975">
    <property type="term" value="P:carbohydrate metabolic process"/>
    <property type="evidence" value="ECO:0007669"/>
    <property type="project" value="InterPro"/>
</dbReference>